<comment type="cofactor">
    <cofactor evidence="1">
        <name>Zn(2+)</name>
        <dbReference type="ChEBI" id="CHEBI:29105"/>
    </cofactor>
</comment>
<keyword evidence="10" id="KW-0732">Signal</keyword>
<evidence type="ECO:0000256" key="4">
    <source>
        <dbReference type="ARBA" id="ARBA00022670"/>
    </source>
</evidence>
<dbReference type="Pfam" id="PF01435">
    <property type="entry name" value="Peptidase_M48"/>
    <property type="match status" value="1"/>
</dbReference>
<dbReference type="GO" id="GO:0046872">
    <property type="term" value="F:metal ion binding"/>
    <property type="evidence" value="ECO:0007669"/>
    <property type="project" value="UniProtKB-KW"/>
</dbReference>
<evidence type="ECO:0000259" key="11">
    <source>
        <dbReference type="Pfam" id="PF01435"/>
    </source>
</evidence>
<evidence type="ECO:0000313" key="12">
    <source>
        <dbReference type="EMBL" id="SDU63538.1"/>
    </source>
</evidence>
<keyword evidence="8" id="KW-0408">Iron</keyword>
<gene>
    <name evidence="12" type="ORF">SAMN04487931_12028</name>
</gene>
<feature type="chain" id="PRO_5011501715" evidence="10">
    <location>
        <begin position="30"/>
        <end position="448"/>
    </location>
</feature>
<dbReference type="Gene3D" id="3.30.2010.10">
    <property type="entry name" value="Metalloproteases ('zincins'), catalytic domain"/>
    <property type="match status" value="1"/>
</dbReference>
<evidence type="ECO:0000313" key="13">
    <source>
        <dbReference type="Proteomes" id="UP000199608"/>
    </source>
</evidence>
<dbReference type="PANTHER" id="PTHR22726">
    <property type="entry name" value="METALLOENDOPEPTIDASE OMA1"/>
    <property type="match status" value="1"/>
</dbReference>
<dbReference type="InterPro" id="IPR001915">
    <property type="entry name" value="Peptidase_M48"/>
</dbReference>
<dbReference type="InterPro" id="IPR019546">
    <property type="entry name" value="TAT_signal_bac_arc"/>
</dbReference>
<proteinExistence type="predicted"/>
<dbReference type="InterPro" id="IPR011990">
    <property type="entry name" value="TPR-like_helical_dom_sf"/>
</dbReference>
<dbReference type="Gene3D" id="1.25.40.10">
    <property type="entry name" value="Tetratricopeptide repeat domain"/>
    <property type="match status" value="1"/>
</dbReference>
<feature type="signal peptide" evidence="10">
    <location>
        <begin position="1"/>
        <end position="29"/>
    </location>
</feature>
<reference evidence="13" key="1">
    <citation type="submission" date="2016-10" db="EMBL/GenBank/DDBJ databases">
        <authorList>
            <person name="Varghese N."/>
            <person name="Submissions S."/>
        </authorList>
    </citation>
    <scope>NUCLEOTIDE SEQUENCE [LARGE SCALE GENOMIC DNA]</scope>
    <source>
        <strain evidence="13">DSM 3384</strain>
    </source>
</reference>
<dbReference type="PROSITE" id="PS51257">
    <property type="entry name" value="PROKAR_LIPOPROTEIN"/>
    <property type="match status" value="1"/>
</dbReference>
<dbReference type="PROSITE" id="PS51318">
    <property type="entry name" value="TAT"/>
    <property type="match status" value="1"/>
</dbReference>
<evidence type="ECO:0000256" key="5">
    <source>
        <dbReference type="ARBA" id="ARBA00022723"/>
    </source>
</evidence>
<dbReference type="GO" id="GO:0051536">
    <property type="term" value="F:iron-sulfur cluster binding"/>
    <property type="evidence" value="ECO:0007669"/>
    <property type="project" value="UniProtKB-KW"/>
</dbReference>
<dbReference type="Proteomes" id="UP000199608">
    <property type="component" value="Unassembled WGS sequence"/>
</dbReference>
<evidence type="ECO:0000256" key="8">
    <source>
        <dbReference type="ARBA" id="ARBA00023014"/>
    </source>
</evidence>
<dbReference type="EMBL" id="FNLL01000020">
    <property type="protein sequence ID" value="SDU63538.1"/>
    <property type="molecule type" value="Genomic_DNA"/>
</dbReference>
<keyword evidence="8" id="KW-0411">Iron-sulfur</keyword>
<evidence type="ECO:0000256" key="7">
    <source>
        <dbReference type="ARBA" id="ARBA00022833"/>
    </source>
</evidence>
<dbReference type="InterPro" id="IPR006311">
    <property type="entry name" value="TAT_signal"/>
</dbReference>
<keyword evidence="7" id="KW-0862">Zinc</keyword>
<dbReference type="RefSeq" id="WP_092238379.1">
    <property type="nucleotide sequence ID" value="NZ_FNLL01000020.1"/>
</dbReference>
<evidence type="ECO:0000256" key="10">
    <source>
        <dbReference type="SAM" id="SignalP"/>
    </source>
</evidence>
<keyword evidence="9" id="KW-0482">Metalloprotease</keyword>
<evidence type="ECO:0000256" key="1">
    <source>
        <dbReference type="ARBA" id="ARBA00001947"/>
    </source>
</evidence>
<dbReference type="GO" id="GO:0004222">
    <property type="term" value="F:metalloendopeptidase activity"/>
    <property type="evidence" value="ECO:0007669"/>
    <property type="project" value="InterPro"/>
</dbReference>
<name>A0A1H2K565_9BACT</name>
<keyword evidence="6" id="KW-0378">Hydrolase</keyword>
<dbReference type="GO" id="GO:0016020">
    <property type="term" value="C:membrane"/>
    <property type="evidence" value="ECO:0007669"/>
    <property type="project" value="TreeGrafter"/>
</dbReference>
<comment type="subunit">
    <text evidence="3">Heterodimer of a large and a small subunit.</text>
</comment>
<dbReference type="SUPFAM" id="SSF48452">
    <property type="entry name" value="TPR-like"/>
    <property type="match status" value="1"/>
</dbReference>
<evidence type="ECO:0000256" key="9">
    <source>
        <dbReference type="ARBA" id="ARBA00023049"/>
    </source>
</evidence>
<comment type="subcellular location">
    <subcellularLocation>
        <location evidence="2">Cell envelope</location>
    </subcellularLocation>
</comment>
<dbReference type="GO" id="GO:0051603">
    <property type="term" value="P:proteolysis involved in protein catabolic process"/>
    <property type="evidence" value="ECO:0007669"/>
    <property type="project" value="TreeGrafter"/>
</dbReference>
<protein>
    <submittedName>
        <fullName evidence="12">Tat (Twin-arginine translocation) pathway signal sequence</fullName>
    </submittedName>
</protein>
<evidence type="ECO:0000256" key="2">
    <source>
        <dbReference type="ARBA" id="ARBA00004196"/>
    </source>
</evidence>
<sequence length="448" mass="50069">MNQSIKNNQISRRQFLKYSAFMSASVAGAACFTGCAVDPVTGKKQLMMVSQQQEIGIDKQQSPFQFSSDYGITTDAELNRYVSDVGKALLFNVHRPGMPYNFNCVNATYINAYAFPGGSIAVTRGILLKLDNEAQLAALLGHELGHVNARHTAEQISKGQLSSLLVSGVSIAAGTQSSGLGELTQQLGMLSQGLLLSKYSRDNEREADSLGNEYMVKAGYPSKGFVELMQMLNAMNREKPNSAQILFSTHPMSSERLNSAIQREQGIYRYSKNYLLNRERYMDHTASLRAKKQGIELLQQGEKHLAKKEYDKAQTSFKNSLYALKEDYTAHVLMSKCLMIMKKPAQALSYADAAKKLYPSEVQGHYVAGMANTELKQYGAAYQNFSKCDGLLPGNPQMAFYKGYCLDKKGDRSPAAHHYQTYLKLINYQPNQYSKYAYNRLKEWGYVK</sequence>
<dbReference type="AlphaFoldDB" id="A0A1H2K565"/>
<feature type="domain" description="Peptidase M48" evidence="11">
    <location>
        <begin position="79"/>
        <end position="260"/>
    </location>
</feature>
<keyword evidence="5" id="KW-0479">Metal-binding</keyword>
<keyword evidence="13" id="KW-1185">Reference proteome</keyword>
<dbReference type="InterPro" id="IPR051156">
    <property type="entry name" value="Mito/Outer_Membr_Metalloprot"/>
</dbReference>
<dbReference type="NCBIfam" id="TIGR01409">
    <property type="entry name" value="TAT_signal_seq"/>
    <property type="match status" value="1"/>
</dbReference>
<dbReference type="GO" id="GO:0030313">
    <property type="term" value="C:cell envelope"/>
    <property type="evidence" value="ECO:0007669"/>
    <property type="project" value="UniProtKB-SubCell"/>
</dbReference>
<keyword evidence="4" id="KW-0645">Protease</keyword>
<evidence type="ECO:0000256" key="3">
    <source>
        <dbReference type="ARBA" id="ARBA00011771"/>
    </source>
</evidence>
<organism evidence="12 13">
    <name type="scientific">Desulfobacula phenolica</name>
    <dbReference type="NCBI Taxonomy" id="90732"/>
    <lineage>
        <taxon>Bacteria</taxon>
        <taxon>Pseudomonadati</taxon>
        <taxon>Thermodesulfobacteriota</taxon>
        <taxon>Desulfobacteria</taxon>
        <taxon>Desulfobacterales</taxon>
        <taxon>Desulfobacteraceae</taxon>
        <taxon>Desulfobacula</taxon>
    </lineage>
</organism>
<dbReference type="PANTHER" id="PTHR22726:SF1">
    <property type="entry name" value="METALLOENDOPEPTIDASE OMA1, MITOCHONDRIAL"/>
    <property type="match status" value="1"/>
</dbReference>
<accession>A0A1H2K565</accession>
<evidence type="ECO:0000256" key="6">
    <source>
        <dbReference type="ARBA" id="ARBA00022801"/>
    </source>
</evidence>